<feature type="region of interest" description="Disordered" evidence="1">
    <location>
        <begin position="55"/>
        <end position="80"/>
    </location>
</feature>
<gene>
    <name evidence="3" type="ORF">GGX14DRAFT_574051</name>
</gene>
<dbReference type="InterPro" id="IPR041457">
    <property type="entry name" value="CxC2_KDZ-assoc"/>
</dbReference>
<feature type="domain" description="CxC2-like cysteine cluster KDZ transposase-associated" evidence="2">
    <location>
        <begin position="216"/>
        <end position="322"/>
    </location>
</feature>
<dbReference type="Pfam" id="PF18803">
    <property type="entry name" value="CxC2"/>
    <property type="match status" value="1"/>
</dbReference>
<accession>A0AAD6UYL0</accession>
<evidence type="ECO:0000313" key="4">
    <source>
        <dbReference type="Proteomes" id="UP001219525"/>
    </source>
</evidence>
<feature type="region of interest" description="Disordered" evidence="1">
    <location>
        <begin position="984"/>
        <end position="1011"/>
    </location>
</feature>
<dbReference type="EMBL" id="JARJCW010000077">
    <property type="protein sequence ID" value="KAJ7197571.1"/>
    <property type="molecule type" value="Genomic_DNA"/>
</dbReference>
<sequence>MSQRVRSRKRNLTNIAGSRSHVFSFDALIPPTVDAPINNFVDCVSADNRRVYREMAPLDPPSPLKRARREAPQCTSESHSTFVPEAEMDMAGDRYAMGIGLDDTLLPDTQHDDSHDGWHDNSAPRMVKPADPAMRTWMLDHRDSFLHVLLWGDGCGEASTSVCPGCCAPGKEPRLRCRDCQGGVLLCADCCVEAHLENPLHIVEEWNGVYFVKVALKNFGLRVQFRHPPRQKCAVPVHGYSEFTVLHHNGIHEVAVDFCGCERREEFHLQLLRSGWYPSTTERPQTCATVACLDQYLALSQQSKTTAYDFYGTLEYLTDGTGLKPPSRYQATAAGELAIRCPVCPRPGVNLPENWESASPEDRCRYVLFLALDACFRLKRRMVLSHLKDPGLGTGWAYMVEWAPYREYLMTVTDQEEMSTCSGLAALDYANTKFSRGYSSTGVGMGVCARHEFVQPNAVGDLQCGERFANMDYIFASLLRHLDPRLRKILSYNIVCQWWKNLKERLLLLPPLMRLNFVLELFRFVVLKMHIHRHTMACQFVGLPALLRRRLDVARDELAKHEETFQMFTAQQVDRVPEWKAQVDAYEANNTLKNPYEATVKGLTETQVRLRLEEEEEKEASAGVLRVHEVSPSGFITMALDLEDQQWRVHVQVELKRAKSTALQINIRTLRRKLDAGIDRLCGLQATFSPASLVALRSANLPPETRSEDRAGGGCMSGLLEIKKQLQDAQCRTSLALLRNQLTIKARFLIYKKNHSRHQTRNTKSRTILARNESKIRLHSEKYQVAWWALVAIANGAEGEVGWDRLRKEDIRCMADPEVLSRNAEKKKAIQARELRRNAELQAAGELPLVASASHIDDEDDDTEKDDDDAYTLGESRRQVSWIWTVAGKTGTDEELEEALCIEWCKAFARTRRWREEIRILDEEWWRLPVTLAYLEKLWKDRAVGVAVGQVPAADAEGMIAYAAKQAAIPAASTAAYFKMEGNDGDIEEEDGELEDMSDDEEFIMDGEFED</sequence>
<feature type="region of interest" description="Disordered" evidence="1">
    <location>
        <begin position="852"/>
        <end position="871"/>
    </location>
</feature>
<dbReference type="Proteomes" id="UP001219525">
    <property type="component" value="Unassembled WGS sequence"/>
</dbReference>
<feature type="compositionally biased region" description="Acidic residues" evidence="1">
    <location>
        <begin position="857"/>
        <end position="870"/>
    </location>
</feature>
<evidence type="ECO:0000313" key="3">
    <source>
        <dbReference type="EMBL" id="KAJ7197571.1"/>
    </source>
</evidence>
<dbReference type="InterPro" id="IPR040521">
    <property type="entry name" value="KDZ"/>
</dbReference>
<evidence type="ECO:0000259" key="2">
    <source>
        <dbReference type="Pfam" id="PF18803"/>
    </source>
</evidence>
<evidence type="ECO:0000256" key="1">
    <source>
        <dbReference type="SAM" id="MobiDB-lite"/>
    </source>
</evidence>
<dbReference type="Pfam" id="PF18758">
    <property type="entry name" value="KDZ"/>
    <property type="match status" value="1"/>
</dbReference>
<proteinExistence type="predicted"/>
<name>A0AAD6UYL0_9AGAR</name>
<dbReference type="AlphaFoldDB" id="A0AAD6UYL0"/>
<protein>
    <recommendedName>
        <fullName evidence="2">CxC2-like cysteine cluster KDZ transposase-associated domain-containing protein</fullName>
    </recommendedName>
</protein>
<keyword evidence="4" id="KW-1185">Reference proteome</keyword>
<reference evidence="3" key="1">
    <citation type="submission" date="2023-03" db="EMBL/GenBank/DDBJ databases">
        <title>Massive genome expansion in bonnet fungi (Mycena s.s.) driven by repeated elements and novel gene families across ecological guilds.</title>
        <authorList>
            <consortium name="Lawrence Berkeley National Laboratory"/>
            <person name="Harder C.B."/>
            <person name="Miyauchi S."/>
            <person name="Viragh M."/>
            <person name="Kuo A."/>
            <person name="Thoen E."/>
            <person name="Andreopoulos B."/>
            <person name="Lu D."/>
            <person name="Skrede I."/>
            <person name="Drula E."/>
            <person name="Henrissat B."/>
            <person name="Morin E."/>
            <person name="Kohler A."/>
            <person name="Barry K."/>
            <person name="LaButti K."/>
            <person name="Morin E."/>
            <person name="Salamov A."/>
            <person name="Lipzen A."/>
            <person name="Mereny Z."/>
            <person name="Hegedus B."/>
            <person name="Baldrian P."/>
            <person name="Stursova M."/>
            <person name="Weitz H."/>
            <person name="Taylor A."/>
            <person name="Grigoriev I.V."/>
            <person name="Nagy L.G."/>
            <person name="Martin F."/>
            <person name="Kauserud H."/>
        </authorList>
    </citation>
    <scope>NUCLEOTIDE SEQUENCE</scope>
    <source>
        <strain evidence="3">9144</strain>
    </source>
</reference>
<comment type="caution">
    <text evidence="3">The sequence shown here is derived from an EMBL/GenBank/DDBJ whole genome shotgun (WGS) entry which is preliminary data.</text>
</comment>
<organism evidence="3 4">
    <name type="scientific">Mycena pura</name>
    <dbReference type="NCBI Taxonomy" id="153505"/>
    <lineage>
        <taxon>Eukaryota</taxon>
        <taxon>Fungi</taxon>
        <taxon>Dikarya</taxon>
        <taxon>Basidiomycota</taxon>
        <taxon>Agaricomycotina</taxon>
        <taxon>Agaricomycetes</taxon>
        <taxon>Agaricomycetidae</taxon>
        <taxon>Agaricales</taxon>
        <taxon>Marasmiineae</taxon>
        <taxon>Mycenaceae</taxon>
        <taxon>Mycena</taxon>
    </lineage>
</organism>